<reference evidence="1 2" key="1">
    <citation type="submission" date="2024-09" db="EMBL/GenBank/DDBJ databases">
        <title>Laminarin stimulates single cell rates of sulfate reduction while oxygen inhibits transcriptomic activity in coastal marine sediment.</title>
        <authorList>
            <person name="Lindsay M."/>
            <person name="Orcutt B."/>
            <person name="Emerson D."/>
            <person name="Stepanauskas R."/>
            <person name="D'Angelo T."/>
        </authorList>
    </citation>
    <scope>NUCLEOTIDE SEQUENCE [LARGE SCALE GENOMIC DNA]</scope>
    <source>
        <strain evidence="1">SAG AM-311-K15</strain>
    </source>
</reference>
<dbReference type="EMBL" id="JBHPBY010000303">
    <property type="protein sequence ID" value="MFC1852360.1"/>
    <property type="molecule type" value="Genomic_DNA"/>
</dbReference>
<dbReference type="Proteomes" id="UP001594351">
    <property type="component" value="Unassembled WGS sequence"/>
</dbReference>
<gene>
    <name evidence="1" type="ORF">ACFL27_19355</name>
</gene>
<keyword evidence="2" id="KW-1185">Reference proteome</keyword>
<evidence type="ECO:0000313" key="2">
    <source>
        <dbReference type="Proteomes" id="UP001594351"/>
    </source>
</evidence>
<comment type="caution">
    <text evidence="1">The sequence shown here is derived from an EMBL/GenBank/DDBJ whole genome shotgun (WGS) entry which is preliminary data.</text>
</comment>
<sequence>MSENKTNHKFVLCIENKDCEDLDKRKIYQVIADHKAENEGYLRIIDESGDDYLYPESYFVYIKLPAKAEKALKIAI</sequence>
<accession>A0ABV6Z1P5</accession>
<proteinExistence type="predicted"/>
<organism evidence="1 2">
    <name type="scientific">candidate division CSSED10-310 bacterium</name>
    <dbReference type="NCBI Taxonomy" id="2855610"/>
    <lineage>
        <taxon>Bacteria</taxon>
        <taxon>Bacteria division CSSED10-310</taxon>
    </lineage>
</organism>
<protein>
    <submittedName>
        <fullName evidence="1">Uncharacterized protein</fullName>
    </submittedName>
</protein>
<evidence type="ECO:0000313" key="1">
    <source>
        <dbReference type="EMBL" id="MFC1852360.1"/>
    </source>
</evidence>
<name>A0ABV6Z1P5_UNCC1</name>